<protein>
    <submittedName>
        <fullName evidence="3">Bll2645 protein</fullName>
    </submittedName>
</protein>
<dbReference type="InterPro" id="IPR029063">
    <property type="entry name" value="SAM-dependent_MTases_sf"/>
</dbReference>
<dbReference type="Gene3D" id="3.40.50.150">
    <property type="entry name" value="Vaccinia Virus protein VP39"/>
    <property type="match status" value="1"/>
</dbReference>
<organism evidence="3">
    <name type="scientific">uncultured Thermomicrobiales bacterium</name>
    <dbReference type="NCBI Taxonomy" id="1645740"/>
    <lineage>
        <taxon>Bacteria</taxon>
        <taxon>Pseudomonadati</taxon>
        <taxon>Thermomicrobiota</taxon>
        <taxon>Thermomicrobia</taxon>
        <taxon>Thermomicrobiales</taxon>
        <taxon>environmental samples</taxon>
    </lineage>
</organism>
<gene>
    <name evidence="3" type="ORF">AVDCRST_MAG73-1236</name>
</gene>
<proteinExistence type="predicted"/>
<dbReference type="InterPro" id="IPR041698">
    <property type="entry name" value="Methyltransf_25"/>
</dbReference>
<dbReference type="AlphaFoldDB" id="A0A6J4TWT2"/>
<dbReference type="InterPro" id="IPR053173">
    <property type="entry name" value="SAM-binding_MTase"/>
</dbReference>
<dbReference type="Pfam" id="PF13649">
    <property type="entry name" value="Methyltransf_25"/>
    <property type="match status" value="1"/>
</dbReference>
<evidence type="ECO:0000259" key="2">
    <source>
        <dbReference type="Pfam" id="PF21320"/>
    </source>
</evidence>
<sequence length="367" mass="39001">MSSPTTDSVPAAPDALVARLFDASIAAMDLFSVYLGDRLGYYRALADGGPATSDALATRTGTAERYAREWLEQQAVTGILAVDNAAAEAGARCYRLPDGYAAVLVDPDSLSAMSPLAQIMAGCVAPLPALLAAYRSGGGVPYEDYGADLAEGQAGISRPQFRHLLAQEWLPAMPDVHARLQHADPPARVADVGMGLGRSSIAIAAAYPSVRVDGFDLDTASVAAARANAEAEGMADRVRFHVKDAGDADLAGRYDFALAVECVHDMSDPVSVLAAMRRLVGEGGPVLIVDEKVADAFTAPGDDVERWMYGFSILHCLPVGMVEQPSAATGTVMRRDTLRRYAAEAGYRSVDEVPIEHDFFRFYRLTA</sequence>
<dbReference type="SUPFAM" id="SSF53335">
    <property type="entry name" value="S-adenosyl-L-methionine-dependent methyltransferases"/>
    <property type="match status" value="1"/>
</dbReference>
<dbReference type="Pfam" id="PF21320">
    <property type="entry name" value="WHD_Rv2258c"/>
    <property type="match status" value="1"/>
</dbReference>
<accession>A0A6J4TWT2</accession>
<dbReference type="PANTHER" id="PTHR45128:SF2">
    <property type="entry name" value="METHYLTRANSFERASE DOMAIN-CONTAINING PROTEIN"/>
    <property type="match status" value="1"/>
</dbReference>
<dbReference type="PANTHER" id="PTHR45128">
    <property type="entry name" value="METHYLTRANSFERASE TYPE 11"/>
    <property type="match status" value="1"/>
</dbReference>
<dbReference type="InterPro" id="IPR048711">
    <property type="entry name" value="WHD_Rv2258c"/>
</dbReference>
<evidence type="ECO:0000259" key="1">
    <source>
        <dbReference type="Pfam" id="PF13649"/>
    </source>
</evidence>
<feature type="domain" description="S-adenosylmethionine-dependent methyltransferase Rv2258c-like winged HTH" evidence="2">
    <location>
        <begin position="33"/>
        <end position="104"/>
    </location>
</feature>
<feature type="domain" description="Methyltransferase" evidence="1">
    <location>
        <begin position="189"/>
        <end position="284"/>
    </location>
</feature>
<dbReference type="CDD" id="cd02440">
    <property type="entry name" value="AdoMet_MTases"/>
    <property type="match status" value="1"/>
</dbReference>
<name>A0A6J4TWT2_9BACT</name>
<dbReference type="EMBL" id="CADCWE010000078">
    <property type="protein sequence ID" value="CAA9534332.1"/>
    <property type="molecule type" value="Genomic_DNA"/>
</dbReference>
<evidence type="ECO:0000313" key="3">
    <source>
        <dbReference type="EMBL" id="CAA9534332.1"/>
    </source>
</evidence>
<reference evidence="3" key="1">
    <citation type="submission" date="2020-02" db="EMBL/GenBank/DDBJ databases">
        <authorList>
            <person name="Meier V. D."/>
        </authorList>
    </citation>
    <scope>NUCLEOTIDE SEQUENCE</scope>
    <source>
        <strain evidence="3">AVDCRST_MAG73</strain>
    </source>
</reference>